<dbReference type="SMART" id="SM00220">
    <property type="entry name" value="S_TKc"/>
    <property type="match status" value="1"/>
</dbReference>
<dbReference type="Gene3D" id="1.10.510.10">
    <property type="entry name" value="Transferase(Phosphotransferase) domain 1"/>
    <property type="match status" value="1"/>
</dbReference>
<dbReference type="InterPro" id="IPR008271">
    <property type="entry name" value="Ser/Thr_kinase_AS"/>
</dbReference>
<dbReference type="GO" id="GO:0007165">
    <property type="term" value="P:signal transduction"/>
    <property type="evidence" value="ECO:0000318"/>
    <property type="project" value="GO_Central"/>
</dbReference>
<dbReference type="GO" id="GO:0004674">
    <property type="term" value="F:protein serine/threonine kinase activity"/>
    <property type="evidence" value="ECO:0007669"/>
    <property type="project" value="UniProtKB-KW"/>
</dbReference>
<accession>A2DL44</accession>
<dbReference type="VEuPathDB" id="TrichDB:TVAG_294860"/>
<evidence type="ECO:0000313" key="6">
    <source>
        <dbReference type="EMBL" id="EAY18835.1"/>
    </source>
</evidence>
<evidence type="ECO:0000256" key="4">
    <source>
        <dbReference type="PROSITE-ProRule" id="PRU10141"/>
    </source>
</evidence>
<evidence type="ECO:0000259" key="5">
    <source>
        <dbReference type="PROSITE" id="PS50011"/>
    </source>
</evidence>
<dbReference type="CDD" id="cd13999">
    <property type="entry name" value="STKc_MAP3K-like"/>
    <property type="match status" value="1"/>
</dbReference>
<keyword evidence="2 4" id="KW-0547">Nucleotide-binding</keyword>
<reference evidence="6" key="2">
    <citation type="journal article" date="2007" name="Science">
        <title>Draft genome sequence of the sexually transmitted pathogen Trichomonas vaginalis.</title>
        <authorList>
            <person name="Carlton J.M."/>
            <person name="Hirt R.P."/>
            <person name="Silva J.C."/>
            <person name="Delcher A.L."/>
            <person name="Schatz M."/>
            <person name="Zhao Q."/>
            <person name="Wortman J.R."/>
            <person name="Bidwell S.L."/>
            <person name="Alsmark U.C.M."/>
            <person name="Besteiro S."/>
            <person name="Sicheritz-Ponten T."/>
            <person name="Noel C.J."/>
            <person name="Dacks J.B."/>
            <person name="Foster P.G."/>
            <person name="Simillion C."/>
            <person name="Van de Peer Y."/>
            <person name="Miranda-Saavedra D."/>
            <person name="Barton G.J."/>
            <person name="Westrop G.D."/>
            <person name="Mueller S."/>
            <person name="Dessi D."/>
            <person name="Fiori P.L."/>
            <person name="Ren Q."/>
            <person name="Paulsen I."/>
            <person name="Zhang H."/>
            <person name="Bastida-Corcuera F.D."/>
            <person name="Simoes-Barbosa A."/>
            <person name="Brown M.T."/>
            <person name="Hayes R.D."/>
            <person name="Mukherjee M."/>
            <person name="Okumura C.Y."/>
            <person name="Schneider R."/>
            <person name="Smith A.J."/>
            <person name="Vanacova S."/>
            <person name="Villalvazo M."/>
            <person name="Haas B.J."/>
            <person name="Pertea M."/>
            <person name="Feldblyum T.V."/>
            <person name="Utterback T.R."/>
            <person name="Shu C.L."/>
            <person name="Osoegawa K."/>
            <person name="de Jong P.J."/>
            <person name="Hrdy I."/>
            <person name="Horvathova L."/>
            <person name="Zubacova Z."/>
            <person name="Dolezal P."/>
            <person name="Malik S.B."/>
            <person name="Logsdon J.M. Jr."/>
            <person name="Henze K."/>
            <person name="Gupta A."/>
            <person name="Wang C.C."/>
            <person name="Dunne R.L."/>
            <person name="Upcroft J.A."/>
            <person name="Upcroft P."/>
            <person name="White O."/>
            <person name="Salzberg S.L."/>
            <person name="Tang P."/>
            <person name="Chiu C.-H."/>
            <person name="Lee Y.-S."/>
            <person name="Embley T.M."/>
            <person name="Coombs G.H."/>
            <person name="Mottram J.C."/>
            <person name="Tachezy J."/>
            <person name="Fraser-Liggett C.M."/>
            <person name="Johnson P.J."/>
        </authorList>
    </citation>
    <scope>NUCLEOTIDE SEQUENCE [LARGE SCALE GENOMIC DNA]</scope>
    <source>
        <strain evidence="6">G3</strain>
    </source>
</reference>
<evidence type="ECO:0000256" key="2">
    <source>
        <dbReference type="ARBA" id="ARBA00022741"/>
    </source>
</evidence>
<dbReference type="InterPro" id="IPR000719">
    <property type="entry name" value="Prot_kinase_dom"/>
</dbReference>
<dbReference type="InParanoid" id="A2DL44"/>
<dbReference type="PANTHER" id="PTHR23257">
    <property type="entry name" value="SERINE-THREONINE PROTEIN KINASE"/>
    <property type="match status" value="1"/>
</dbReference>
<dbReference type="SMR" id="A2DL44"/>
<dbReference type="eggNOG" id="KOG0192">
    <property type="taxonomic scope" value="Eukaryota"/>
</dbReference>
<protein>
    <submittedName>
        <fullName evidence="6">TKL family protein kinase</fullName>
    </submittedName>
</protein>
<evidence type="ECO:0000256" key="1">
    <source>
        <dbReference type="ARBA" id="ARBA00022527"/>
    </source>
</evidence>
<dbReference type="PROSITE" id="PS00108">
    <property type="entry name" value="PROTEIN_KINASE_ST"/>
    <property type="match status" value="1"/>
</dbReference>
<evidence type="ECO:0000313" key="7">
    <source>
        <dbReference type="Proteomes" id="UP000001542"/>
    </source>
</evidence>
<dbReference type="PANTHER" id="PTHR23257:SF958">
    <property type="entry name" value="SERINE_THREONINE-PROTEIN KINASE WNK4"/>
    <property type="match status" value="1"/>
</dbReference>
<dbReference type="PRINTS" id="PR00109">
    <property type="entry name" value="TYRKINASE"/>
</dbReference>
<reference evidence="6" key="1">
    <citation type="submission" date="2006-10" db="EMBL/GenBank/DDBJ databases">
        <authorList>
            <person name="Amadeo P."/>
            <person name="Zhao Q."/>
            <person name="Wortman J."/>
            <person name="Fraser-Liggett C."/>
            <person name="Carlton J."/>
        </authorList>
    </citation>
    <scope>NUCLEOTIDE SEQUENCE</scope>
    <source>
        <strain evidence="6">G3</strain>
    </source>
</reference>
<dbReference type="InterPro" id="IPR050167">
    <property type="entry name" value="Ser_Thr_protein_kinase"/>
</dbReference>
<dbReference type="InterPro" id="IPR017441">
    <property type="entry name" value="Protein_kinase_ATP_BS"/>
</dbReference>
<keyword evidence="6" id="KW-0418">Kinase</keyword>
<organism evidence="6 7">
    <name type="scientific">Trichomonas vaginalis (strain ATCC PRA-98 / G3)</name>
    <dbReference type="NCBI Taxonomy" id="412133"/>
    <lineage>
        <taxon>Eukaryota</taxon>
        <taxon>Metamonada</taxon>
        <taxon>Parabasalia</taxon>
        <taxon>Trichomonadida</taxon>
        <taxon>Trichomonadidae</taxon>
        <taxon>Trichomonas</taxon>
    </lineage>
</organism>
<proteinExistence type="predicted"/>
<dbReference type="OrthoDB" id="546826at2759"/>
<dbReference type="SUPFAM" id="SSF56112">
    <property type="entry name" value="Protein kinase-like (PK-like)"/>
    <property type="match status" value="1"/>
</dbReference>
<dbReference type="InterPro" id="IPR011009">
    <property type="entry name" value="Kinase-like_dom_sf"/>
</dbReference>
<evidence type="ECO:0000256" key="3">
    <source>
        <dbReference type="ARBA" id="ARBA00022840"/>
    </source>
</evidence>
<dbReference type="VEuPathDB" id="TrichDB:TVAGG3_0273840"/>
<dbReference type="GO" id="GO:0005737">
    <property type="term" value="C:cytoplasm"/>
    <property type="evidence" value="ECO:0000318"/>
    <property type="project" value="GO_Central"/>
</dbReference>
<keyword evidence="7" id="KW-1185">Reference proteome</keyword>
<dbReference type="GO" id="GO:0004672">
    <property type="term" value="F:protein kinase activity"/>
    <property type="evidence" value="ECO:0000318"/>
    <property type="project" value="GO_Central"/>
</dbReference>
<dbReference type="RefSeq" id="XP_001579821.1">
    <property type="nucleotide sequence ID" value="XM_001579771.1"/>
</dbReference>
<dbReference type="STRING" id="5722.A2DL44"/>
<dbReference type="EMBL" id="DS113214">
    <property type="protein sequence ID" value="EAY18835.1"/>
    <property type="molecule type" value="Genomic_DNA"/>
</dbReference>
<keyword evidence="1" id="KW-0723">Serine/threonine-protein kinase</keyword>
<feature type="domain" description="Protein kinase" evidence="5">
    <location>
        <begin position="24"/>
        <end position="283"/>
    </location>
</feature>
<dbReference type="KEGG" id="tva:5464353"/>
<dbReference type="Proteomes" id="UP000001542">
    <property type="component" value="Unassembled WGS sequence"/>
</dbReference>
<name>A2DL44_TRIV3</name>
<dbReference type="GO" id="GO:0005524">
    <property type="term" value="F:ATP binding"/>
    <property type="evidence" value="ECO:0007669"/>
    <property type="project" value="UniProtKB-UniRule"/>
</dbReference>
<sequence length="820" mass="93114">MSTRELIEEANPHLRQYLVSLDDFTIGRSIGEGAFGKVYLGTHKATGLECAIKELIAETLEDRDKVEFIRETSVLAECNDMFLLPFLGWTAEKPYSIITQFAPNSSLFDALRKKGKAPELTGTMRTIIMIGVARAMNALHQKKVIHRDLKSLNVLLDSRCYPWVCDFGLSLFENENAIKTKDIGTPHWMAPELFDSDNYTNKVDVYAYGILLWELLTGSTPYKGKSSIQIAIAVCQHGERPPIPIGTPKPLISLIKSCWHQDPNKRPSFSKIVSVLMKKQVMFRGTEEAELDEFFNNMKEYDALKASGQAVGSYPLGNPLYIASMCQGISENSTESQKVANPSELGNPNYKYYIENIKLCVKLYTGPENIRRFYDMLIPALVGDKSEDCRVSNAILNTCYRLMLKQDYCFNAFFQSKLFGTLPTNKQNCTNNIYDILHLYFERRPDLIETDLLYFISPLTQFAPHKMLKLISFNLNNFGQYMNGWQVANYYLMIAPTMIRSTSGDKYIKYLIYLMTKYPNFNAQYKMMVVQILIAAIQQFRPDISNLAYSYLIKLQIPKVSIAPEVILKSLSTQGCESGAISYLLLTDPSSFAFTPQIIDQLITLCSTNKSTYALLYIIGQRNDCFTFFFPDYVATWLIDGRLPLDKAMILMAIIMCHTEYRPYIAHVRQLPDWLALLAQTLNMTTISFTSMMIDKLSIPKNLIPKLNAAGYFKAYIDNTIKLSDPKLLQSTIYMIDAASRIMYIPDFKKFDTKLVEVALSDDSKLSIGALSALTMRSLRPEGAAEVKSLERLSDVMKKFETVENARPFLDLLQKNFASA</sequence>
<feature type="binding site" evidence="4">
    <location>
        <position position="53"/>
    </location>
    <ligand>
        <name>ATP</name>
        <dbReference type="ChEBI" id="CHEBI:30616"/>
    </ligand>
</feature>
<dbReference type="PROSITE" id="PS00107">
    <property type="entry name" value="PROTEIN_KINASE_ATP"/>
    <property type="match status" value="1"/>
</dbReference>
<dbReference type="AlphaFoldDB" id="A2DL44"/>
<gene>
    <name evidence="6" type="ORF">TVAG_294860</name>
</gene>
<dbReference type="PROSITE" id="PS50011">
    <property type="entry name" value="PROTEIN_KINASE_DOM"/>
    <property type="match status" value="1"/>
</dbReference>
<dbReference type="InterPro" id="IPR001245">
    <property type="entry name" value="Ser-Thr/Tyr_kinase_cat_dom"/>
</dbReference>
<keyword evidence="6" id="KW-0808">Transferase</keyword>
<keyword evidence="3 4" id="KW-0067">ATP-binding</keyword>
<dbReference type="Pfam" id="PF07714">
    <property type="entry name" value="PK_Tyr_Ser-Thr"/>
    <property type="match status" value="1"/>
</dbReference>